<evidence type="ECO:0000313" key="2">
    <source>
        <dbReference type="EMBL" id="KAF5943679.1"/>
    </source>
</evidence>
<accession>A0A7J7GSB0</accession>
<dbReference type="AlphaFoldDB" id="A0A7J7GSB0"/>
<dbReference type="Gene3D" id="3.30.200.20">
    <property type="entry name" value="Phosphorylase Kinase, domain 1"/>
    <property type="match status" value="1"/>
</dbReference>
<feature type="transmembrane region" description="Helical" evidence="1">
    <location>
        <begin position="52"/>
        <end position="77"/>
    </location>
</feature>
<comment type="caution">
    <text evidence="2">The sequence shown here is derived from an EMBL/GenBank/DDBJ whole genome shotgun (WGS) entry which is preliminary data.</text>
</comment>
<keyword evidence="1" id="KW-0472">Membrane</keyword>
<protein>
    <submittedName>
        <fullName evidence="2">Uncharacterized protein</fullName>
    </submittedName>
</protein>
<evidence type="ECO:0000313" key="3">
    <source>
        <dbReference type="Proteomes" id="UP000593564"/>
    </source>
</evidence>
<keyword evidence="3" id="KW-1185">Reference proteome</keyword>
<proteinExistence type="predicted"/>
<dbReference type="EMBL" id="JACBKZ010000008">
    <property type="protein sequence ID" value="KAF5943679.1"/>
    <property type="molecule type" value="Genomic_DNA"/>
</dbReference>
<feature type="transmembrane region" description="Helical" evidence="1">
    <location>
        <begin position="89"/>
        <end position="107"/>
    </location>
</feature>
<keyword evidence="1" id="KW-1133">Transmembrane helix</keyword>
<evidence type="ECO:0000256" key="1">
    <source>
        <dbReference type="SAM" id="Phobius"/>
    </source>
</evidence>
<gene>
    <name evidence="2" type="ORF">HYC85_017756</name>
</gene>
<keyword evidence="1" id="KW-0812">Transmembrane</keyword>
<sequence length="174" mass="20054">MVWNGGCIRKYPLNCSDGEGFVAFKGMIVPNLSKFSLDTKSRSNSKEKKKKLLLVIIPVLVALLSFLLASCVMWKRIKQTRDYIKDDISVAWIILILIYHWSIMGQLSTGQAIAVKRLSENSKQGLSEFKNEAWKLWIEGNAIQLVDKKLETSAMLTIFLFYSKRDRMKDKRQF</sequence>
<name>A0A7J7GSB0_CAMSI</name>
<organism evidence="2 3">
    <name type="scientific">Camellia sinensis</name>
    <name type="common">Tea plant</name>
    <name type="synonym">Thea sinensis</name>
    <dbReference type="NCBI Taxonomy" id="4442"/>
    <lineage>
        <taxon>Eukaryota</taxon>
        <taxon>Viridiplantae</taxon>
        <taxon>Streptophyta</taxon>
        <taxon>Embryophyta</taxon>
        <taxon>Tracheophyta</taxon>
        <taxon>Spermatophyta</taxon>
        <taxon>Magnoliopsida</taxon>
        <taxon>eudicotyledons</taxon>
        <taxon>Gunneridae</taxon>
        <taxon>Pentapetalae</taxon>
        <taxon>asterids</taxon>
        <taxon>Ericales</taxon>
        <taxon>Theaceae</taxon>
        <taxon>Camellia</taxon>
    </lineage>
</organism>
<reference evidence="2 3" key="2">
    <citation type="submission" date="2020-07" db="EMBL/GenBank/DDBJ databases">
        <title>Genome assembly of wild tea tree DASZ reveals pedigree and selection history of tea varieties.</title>
        <authorList>
            <person name="Zhang W."/>
        </authorList>
    </citation>
    <scope>NUCLEOTIDE SEQUENCE [LARGE SCALE GENOMIC DNA]</scope>
    <source>
        <strain evidence="3">cv. G240</strain>
        <tissue evidence="2">Leaf</tissue>
    </source>
</reference>
<dbReference type="Proteomes" id="UP000593564">
    <property type="component" value="Unassembled WGS sequence"/>
</dbReference>
<reference evidence="3" key="1">
    <citation type="journal article" date="2020" name="Nat. Commun.">
        <title>Genome assembly of wild tea tree DASZ reveals pedigree and selection history of tea varieties.</title>
        <authorList>
            <person name="Zhang W."/>
            <person name="Zhang Y."/>
            <person name="Qiu H."/>
            <person name="Guo Y."/>
            <person name="Wan H."/>
            <person name="Zhang X."/>
            <person name="Scossa F."/>
            <person name="Alseekh S."/>
            <person name="Zhang Q."/>
            <person name="Wang P."/>
            <person name="Xu L."/>
            <person name="Schmidt M.H."/>
            <person name="Jia X."/>
            <person name="Li D."/>
            <person name="Zhu A."/>
            <person name="Guo F."/>
            <person name="Chen W."/>
            <person name="Ni D."/>
            <person name="Usadel B."/>
            <person name="Fernie A.R."/>
            <person name="Wen W."/>
        </authorList>
    </citation>
    <scope>NUCLEOTIDE SEQUENCE [LARGE SCALE GENOMIC DNA]</scope>
    <source>
        <strain evidence="3">cv. G240</strain>
    </source>
</reference>